<organism evidence="1">
    <name type="scientific">Arundo donax</name>
    <name type="common">Giant reed</name>
    <name type="synonym">Donax arundinaceus</name>
    <dbReference type="NCBI Taxonomy" id="35708"/>
    <lineage>
        <taxon>Eukaryota</taxon>
        <taxon>Viridiplantae</taxon>
        <taxon>Streptophyta</taxon>
        <taxon>Embryophyta</taxon>
        <taxon>Tracheophyta</taxon>
        <taxon>Spermatophyta</taxon>
        <taxon>Magnoliopsida</taxon>
        <taxon>Liliopsida</taxon>
        <taxon>Poales</taxon>
        <taxon>Poaceae</taxon>
        <taxon>PACMAD clade</taxon>
        <taxon>Arundinoideae</taxon>
        <taxon>Arundineae</taxon>
        <taxon>Arundo</taxon>
    </lineage>
</organism>
<proteinExistence type="predicted"/>
<accession>A0A0A9AU96</accession>
<dbReference type="EMBL" id="GBRH01247268">
    <property type="protein sequence ID" value="JAD50627.1"/>
    <property type="molecule type" value="Transcribed_RNA"/>
</dbReference>
<protein>
    <submittedName>
        <fullName evidence="1">Uncharacterized protein</fullName>
    </submittedName>
</protein>
<reference evidence="1" key="2">
    <citation type="journal article" date="2015" name="Data Brief">
        <title>Shoot transcriptome of the giant reed, Arundo donax.</title>
        <authorList>
            <person name="Barrero R.A."/>
            <person name="Guerrero F.D."/>
            <person name="Moolhuijzen P."/>
            <person name="Goolsby J.A."/>
            <person name="Tidwell J."/>
            <person name="Bellgard S.E."/>
            <person name="Bellgard M.I."/>
        </authorList>
    </citation>
    <scope>NUCLEOTIDE SEQUENCE</scope>
    <source>
        <tissue evidence="1">Shoot tissue taken approximately 20 cm above the soil surface</tissue>
    </source>
</reference>
<reference evidence="1" key="1">
    <citation type="submission" date="2014-09" db="EMBL/GenBank/DDBJ databases">
        <authorList>
            <person name="Magalhaes I.L.F."/>
            <person name="Oliveira U."/>
            <person name="Santos F.R."/>
            <person name="Vidigal T.H.D.A."/>
            <person name="Brescovit A.D."/>
            <person name="Santos A.J."/>
        </authorList>
    </citation>
    <scope>NUCLEOTIDE SEQUENCE</scope>
    <source>
        <tissue evidence="1">Shoot tissue taken approximately 20 cm above the soil surface</tissue>
    </source>
</reference>
<dbReference type="AlphaFoldDB" id="A0A0A9AU96"/>
<name>A0A0A9AU96_ARUDO</name>
<evidence type="ECO:0000313" key="1">
    <source>
        <dbReference type="EMBL" id="JAD50627.1"/>
    </source>
</evidence>
<sequence length="61" mass="7182">MVYTTEKMHVTVCIETYSMYALYNQQPLPTKVQCMSITSVTVRHDKPFHQLSYHYTSHSLI</sequence>